<dbReference type="PANTHER" id="PTHR12149:SF8">
    <property type="entry name" value="PROTEIN-RIBULOSAMINE 3-KINASE"/>
    <property type="match status" value="1"/>
</dbReference>
<dbReference type="Pfam" id="PF03881">
    <property type="entry name" value="Fructosamin_kin"/>
    <property type="match status" value="1"/>
</dbReference>
<dbReference type="EMBL" id="CP079216">
    <property type="protein sequence ID" value="QXT62966.1"/>
    <property type="molecule type" value="Genomic_DNA"/>
</dbReference>
<dbReference type="RefSeq" id="WP_219082336.1">
    <property type="nucleotide sequence ID" value="NZ_CP079216.1"/>
</dbReference>
<protein>
    <submittedName>
        <fullName evidence="2">Fructosamine kinase family protein</fullName>
    </submittedName>
</protein>
<name>A0ABX8SI06_9ACTN</name>
<dbReference type="GO" id="GO:0016301">
    <property type="term" value="F:kinase activity"/>
    <property type="evidence" value="ECO:0007669"/>
    <property type="project" value="UniProtKB-KW"/>
</dbReference>
<keyword evidence="1" id="KW-0808">Transferase</keyword>
<organism evidence="2 3">
    <name type="scientific">Tessaracoccus palaemonis</name>
    <dbReference type="NCBI Taxonomy" id="2829499"/>
    <lineage>
        <taxon>Bacteria</taxon>
        <taxon>Bacillati</taxon>
        <taxon>Actinomycetota</taxon>
        <taxon>Actinomycetes</taxon>
        <taxon>Propionibacteriales</taxon>
        <taxon>Propionibacteriaceae</taxon>
        <taxon>Tessaracoccus</taxon>
    </lineage>
</organism>
<comment type="similarity">
    <text evidence="1">Belongs to the fructosamine kinase family.</text>
</comment>
<accession>A0ABX8SI06</accession>
<proteinExistence type="inferred from homology"/>
<evidence type="ECO:0000313" key="3">
    <source>
        <dbReference type="Proteomes" id="UP000824504"/>
    </source>
</evidence>
<dbReference type="Proteomes" id="UP000824504">
    <property type="component" value="Chromosome"/>
</dbReference>
<dbReference type="PANTHER" id="PTHR12149">
    <property type="entry name" value="FRUCTOSAMINE 3 KINASE-RELATED PROTEIN"/>
    <property type="match status" value="1"/>
</dbReference>
<dbReference type="PIRSF" id="PIRSF006221">
    <property type="entry name" value="Ketosamine-3-kinase"/>
    <property type="match status" value="1"/>
</dbReference>
<dbReference type="InterPro" id="IPR016477">
    <property type="entry name" value="Fructo-/Ketosamine-3-kinase"/>
</dbReference>
<sequence length="258" mass="27748">METFHKVGSRRAIVTEAASLRWLLVPGGAAVARLKGVGSTWLTTGLLDPGTPSRLDAERFGRRLAVTHAAGAGWWGQAPLEMSPADLTLAELPAPAAARPTWSTFGEFYAEARCRPYVLMAGGLSDDERALLHRACDVIAGGRFDSPQPSRCRDVARIHGDLWGGNIVWAIQGDGTVGTLIDPCAHGGHAETDLAELGLFGSDHLDATIAGYQEISLLADGWEERIPVHQFHMLLVHVVLFQGVFVSRALDEARRIVG</sequence>
<keyword evidence="1 2" id="KW-0418">Kinase</keyword>
<evidence type="ECO:0000256" key="1">
    <source>
        <dbReference type="PIRNR" id="PIRNR006221"/>
    </source>
</evidence>
<evidence type="ECO:0000313" key="2">
    <source>
        <dbReference type="EMBL" id="QXT62966.1"/>
    </source>
</evidence>
<gene>
    <name evidence="2" type="ORF">KDB89_00270</name>
</gene>
<reference evidence="2 3" key="1">
    <citation type="submission" date="2021-07" db="EMBL/GenBank/DDBJ databases">
        <title>complete genome sequencing of Tessaracoccus sp.J1M15.</title>
        <authorList>
            <person name="Bae J.-W."/>
            <person name="Kim D.-y."/>
        </authorList>
    </citation>
    <scope>NUCLEOTIDE SEQUENCE [LARGE SCALE GENOMIC DNA]</scope>
    <source>
        <strain evidence="2 3">J1M15</strain>
    </source>
</reference>
<keyword evidence="3" id="KW-1185">Reference proteome</keyword>